<dbReference type="GO" id="GO:1901135">
    <property type="term" value="P:carbohydrate derivative metabolic process"/>
    <property type="evidence" value="ECO:0007669"/>
    <property type="project" value="UniProtKB-ARBA"/>
</dbReference>
<dbReference type="SUPFAM" id="SSF53756">
    <property type="entry name" value="UDP-Glycosyltransferase/glycogen phosphorylase"/>
    <property type="match status" value="1"/>
</dbReference>
<dbReference type="PANTHER" id="PTHR12526:SF638">
    <property type="entry name" value="SPORE COAT PROTEIN SA"/>
    <property type="match status" value="1"/>
</dbReference>
<proteinExistence type="predicted"/>
<dbReference type="EMBL" id="CP069195">
    <property type="protein sequence ID" value="QRG82648.1"/>
    <property type="molecule type" value="Genomic_DNA"/>
</dbReference>
<protein>
    <submittedName>
        <fullName evidence="2">Glycosyltransferase family 4 protein</fullName>
    </submittedName>
</protein>
<evidence type="ECO:0000313" key="2">
    <source>
        <dbReference type="EMBL" id="QRG82648.1"/>
    </source>
</evidence>
<gene>
    <name evidence="2" type="ORF">JOS67_13900</name>
</gene>
<dbReference type="Proteomes" id="UP000596337">
    <property type="component" value="Chromosome 1"/>
</dbReference>
<dbReference type="RefSeq" id="WP_203346726.1">
    <property type="nucleotide sequence ID" value="NZ_CP069195.1"/>
</dbReference>
<reference evidence="2 3" key="1">
    <citation type="submission" date="2021-01" db="EMBL/GenBank/DDBJ databases">
        <title>Characterization of a novel blaVMB-2- harboring plasmid in Vibrio diabolicus.</title>
        <authorList>
            <person name="Liu M."/>
        </authorList>
    </citation>
    <scope>NUCLEOTIDE SEQUENCE [LARGE SCALE GENOMIC DNA]</scope>
    <source>
        <strain evidence="2 3">SLV18</strain>
    </source>
</reference>
<dbReference type="AlphaFoldDB" id="A0AA92LQZ7"/>
<feature type="domain" description="Glycosyl transferase family 1" evidence="1">
    <location>
        <begin position="172"/>
        <end position="339"/>
    </location>
</feature>
<dbReference type="InterPro" id="IPR001296">
    <property type="entry name" value="Glyco_trans_1"/>
</dbReference>
<sequence>MKILCIIQCSNLGGMEQSKLNSLKILKEQGHEVCFYSLNPVGQLSKLLEKYNIPIFGTTKYKAMGLGNILEIVKFINNYRPDRIWLSGHNFGSLIASRICNVPTYLSIHFHHADRSFLLWRLFYFLTDLFSVKVHFVSDFIYSEVSSLFRKKNKPVVFTNMFDKPKINVDKSDARNLLNIDENDFLIGNAGWLIKRKAFDVFIETAALVVKEIPDAIFLIAGDGEEKDNLVAQAEQLGIKNRIIFLGWQEDLSTFYHAIDVLLFNSNFDALGRSPLEAVVREALLVASVTNGGLKEYIRHGMDGFLIDHHDPAQLSDEIIRLHHLGESESIQKQKKRAKQRVLTLGSKERHILNVNEFLELE</sequence>
<dbReference type="Gene3D" id="3.40.50.2000">
    <property type="entry name" value="Glycogen Phosphorylase B"/>
    <property type="match status" value="2"/>
</dbReference>
<dbReference type="Pfam" id="PF00534">
    <property type="entry name" value="Glycos_transf_1"/>
    <property type="match status" value="1"/>
</dbReference>
<dbReference type="PANTHER" id="PTHR12526">
    <property type="entry name" value="GLYCOSYLTRANSFERASE"/>
    <property type="match status" value="1"/>
</dbReference>
<dbReference type="CDD" id="cd03801">
    <property type="entry name" value="GT4_PimA-like"/>
    <property type="match status" value="1"/>
</dbReference>
<accession>A0AA92LQZ7</accession>
<organism evidence="2 3">
    <name type="scientific">Vibrio diabolicus</name>
    <dbReference type="NCBI Taxonomy" id="50719"/>
    <lineage>
        <taxon>Bacteria</taxon>
        <taxon>Pseudomonadati</taxon>
        <taxon>Pseudomonadota</taxon>
        <taxon>Gammaproteobacteria</taxon>
        <taxon>Vibrionales</taxon>
        <taxon>Vibrionaceae</taxon>
        <taxon>Vibrio</taxon>
        <taxon>Vibrio diabolicus subgroup</taxon>
    </lineage>
</organism>
<evidence type="ECO:0000313" key="3">
    <source>
        <dbReference type="Proteomes" id="UP000596337"/>
    </source>
</evidence>
<name>A0AA92LQZ7_9VIBR</name>
<evidence type="ECO:0000259" key="1">
    <source>
        <dbReference type="Pfam" id="PF00534"/>
    </source>
</evidence>
<dbReference type="GO" id="GO:0016757">
    <property type="term" value="F:glycosyltransferase activity"/>
    <property type="evidence" value="ECO:0007669"/>
    <property type="project" value="InterPro"/>
</dbReference>